<dbReference type="Gene3D" id="3.30.70.100">
    <property type="match status" value="2"/>
</dbReference>
<keyword evidence="2" id="KW-1185">Reference proteome</keyword>
<dbReference type="GeneID" id="104761282"/>
<accession>A0ABM0X9F0</accession>
<sequence length="373" mass="41622">MQHEETVELKMDLSDENIRREAMRLVWMVSGVTFVDIKEKGILKVKGVFDKMELGRKLQENDDSVDIINPMGNPAQSRIPGLSTVYSYLTTPKVQEILVFKFKVLNKSIIPYVMEVIWEFSGVTSVEVKGDDQVEVNGEEFSKIAMAKKLKDIDESVSVIIKAEPGVQAAPNNGTSYGTKITNALSSFRMPSAPVRVPPPAPVRPPAPVYAGGRGKSFDDGFNKPNQQPILNAVAARVRDFVYKPNANKFKHYAEIMGRNKPQPQVKDQEEEGGMFGFFGKKQQPDQKDKCAREIPKPQVVNKEPSASTSKSGTSKKEGETQYTWDPSSLVTGLTSMNPFQTKNTNSQMTSSQTNASTQNQHSTQKKYQYRME</sequence>
<feature type="compositionally biased region" description="Polar residues" evidence="1">
    <location>
        <begin position="322"/>
        <end position="363"/>
    </location>
</feature>
<gene>
    <name evidence="3" type="primary">LOC104761282</name>
</gene>
<dbReference type="Proteomes" id="UP000694864">
    <property type="component" value="Chromosome 18"/>
</dbReference>
<feature type="compositionally biased region" description="Basic and acidic residues" evidence="1">
    <location>
        <begin position="283"/>
        <end position="296"/>
    </location>
</feature>
<feature type="region of interest" description="Disordered" evidence="1">
    <location>
        <begin position="276"/>
        <end position="373"/>
    </location>
</feature>
<organism evidence="2 3">
    <name type="scientific">Camelina sativa</name>
    <name type="common">False flax</name>
    <name type="synonym">Myagrum sativum</name>
    <dbReference type="NCBI Taxonomy" id="90675"/>
    <lineage>
        <taxon>Eukaryota</taxon>
        <taxon>Viridiplantae</taxon>
        <taxon>Streptophyta</taxon>
        <taxon>Embryophyta</taxon>
        <taxon>Tracheophyta</taxon>
        <taxon>Spermatophyta</taxon>
        <taxon>Magnoliopsida</taxon>
        <taxon>eudicotyledons</taxon>
        <taxon>Gunneridae</taxon>
        <taxon>Pentapetalae</taxon>
        <taxon>rosids</taxon>
        <taxon>malvids</taxon>
        <taxon>Brassicales</taxon>
        <taxon>Brassicaceae</taxon>
        <taxon>Camelineae</taxon>
        <taxon>Camelina</taxon>
    </lineage>
</organism>
<reference evidence="2" key="1">
    <citation type="journal article" date="2014" name="Nat. Commun.">
        <title>The emerging biofuel crop Camelina sativa retains a highly undifferentiated hexaploid genome structure.</title>
        <authorList>
            <person name="Kagale S."/>
            <person name="Koh C."/>
            <person name="Nixon J."/>
            <person name="Bollina V."/>
            <person name="Clarke W.E."/>
            <person name="Tuteja R."/>
            <person name="Spillane C."/>
            <person name="Robinson S.J."/>
            <person name="Links M.G."/>
            <person name="Clarke C."/>
            <person name="Higgins E.E."/>
            <person name="Huebert T."/>
            <person name="Sharpe A.G."/>
            <person name="Parkin I.A."/>
        </authorList>
    </citation>
    <scope>NUCLEOTIDE SEQUENCE [LARGE SCALE GENOMIC DNA]</scope>
    <source>
        <strain evidence="2">cv. DH55</strain>
    </source>
</reference>
<protein>
    <submittedName>
        <fullName evidence="3">Uncharacterized protein LOC104761282</fullName>
    </submittedName>
</protein>
<evidence type="ECO:0000313" key="2">
    <source>
        <dbReference type="Proteomes" id="UP000694864"/>
    </source>
</evidence>
<name>A0ABM0X9F0_CAMSA</name>
<feature type="compositionally biased region" description="Basic residues" evidence="1">
    <location>
        <begin position="364"/>
        <end position="373"/>
    </location>
</feature>
<dbReference type="RefSeq" id="XP_010482641.1">
    <property type="nucleotide sequence ID" value="XM_010484339.2"/>
</dbReference>
<evidence type="ECO:0000256" key="1">
    <source>
        <dbReference type="SAM" id="MobiDB-lite"/>
    </source>
</evidence>
<proteinExistence type="predicted"/>
<evidence type="ECO:0000313" key="3">
    <source>
        <dbReference type="RefSeq" id="XP_010482641.1"/>
    </source>
</evidence>
<reference evidence="3" key="2">
    <citation type="submission" date="2025-08" db="UniProtKB">
        <authorList>
            <consortium name="RefSeq"/>
        </authorList>
    </citation>
    <scope>IDENTIFICATION</scope>
    <source>
        <tissue evidence="3">Leaf</tissue>
    </source>
</reference>